<evidence type="ECO:0000256" key="1">
    <source>
        <dbReference type="SAM" id="Phobius"/>
    </source>
</evidence>
<keyword evidence="1" id="KW-0472">Membrane</keyword>
<dbReference type="AlphaFoldDB" id="A0A164KAA4"/>
<sequence length="58" mass="6868">MVALKRWGIVKSFVVANIKKVIFGLFYIKNVTFFIFSIAKSNIYFYNRKGVQYIILEK</sequence>
<evidence type="ECO:0000313" key="3">
    <source>
        <dbReference type="Proteomes" id="UP000076482"/>
    </source>
</evidence>
<organism evidence="2 3">
    <name type="scientific">Bacillus cereus</name>
    <dbReference type="NCBI Taxonomy" id="1396"/>
    <lineage>
        <taxon>Bacteria</taxon>
        <taxon>Bacillati</taxon>
        <taxon>Bacillota</taxon>
        <taxon>Bacilli</taxon>
        <taxon>Bacillales</taxon>
        <taxon>Bacillaceae</taxon>
        <taxon>Bacillus</taxon>
        <taxon>Bacillus cereus group</taxon>
    </lineage>
</organism>
<dbReference type="PATRIC" id="fig|1396.535.peg.4986"/>
<comment type="caution">
    <text evidence="2">The sequence shown here is derived from an EMBL/GenBank/DDBJ whole genome shotgun (WGS) entry which is preliminary data.</text>
</comment>
<dbReference type="Proteomes" id="UP000076482">
    <property type="component" value="Unassembled WGS sequence"/>
</dbReference>
<dbReference type="EMBL" id="LJKE01000137">
    <property type="protein sequence ID" value="KZD49426.1"/>
    <property type="molecule type" value="Genomic_DNA"/>
</dbReference>
<keyword evidence="1" id="KW-1133">Transmembrane helix</keyword>
<feature type="transmembrane region" description="Helical" evidence="1">
    <location>
        <begin position="21"/>
        <end position="39"/>
    </location>
</feature>
<reference evidence="2 3" key="1">
    <citation type="submission" date="2015-09" db="EMBL/GenBank/DDBJ databases">
        <title>Bacillus cereus food isolates.</title>
        <authorList>
            <person name="Boekhorst J."/>
        </authorList>
    </citation>
    <scope>NUCLEOTIDE SEQUENCE [LARGE SCALE GENOMIC DNA]</scope>
    <source>
        <strain evidence="2 3">B4088</strain>
    </source>
</reference>
<proteinExistence type="predicted"/>
<keyword evidence="1" id="KW-0812">Transmembrane</keyword>
<protein>
    <submittedName>
        <fullName evidence="2">Uncharacterized protein</fullName>
    </submittedName>
</protein>
<accession>A0A164KAA4</accession>
<gene>
    <name evidence="2" type="ORF">B4088_6486</name>
</gene>
<evidence type="ECO:0000313" key="2">
    <source>
        <dbReference type="EMBL" id="KZD49426.1"/>
    </source>
</evidence>
<name>A0A164KAA4_BACCE</name>